<keyword evidence="1" id="KW-1133">Transmembrane helix</keyword>
<name>A0AAV4MPB9_9ARAC</name>
<sequence length="124" mass="13799">MHSNFWPYFATSMLVNKAKGKCSETQGVPAHLCYTIAGITTIVTATIIFAALDKDSQSMSGRVRRFPRGPGDPANQTSPCASLSLCEGRNKQCIWEAFIGMGDTYSWRMDYRRVDLNRVGEKVI</sequence>
<evidence type="ECO:0000256" key="1">
    <source>
        <dbReference type="SAM" id="Phobius"/>
    </source>
</evidence>
<dbReference type="AlphaFoldDB" id="A0AAV4MPB9"/>
<organism evidence="2 3">
    <name type="scientific">Caerostris darwini</name>
    <dbReference type="NCBI Taxonomy" id="1538125"/>
    <lineage>
        <taxon>Eukaryota</taxon>
        <taxon>Metazoa</taxon>
        <taxon>Ecdysozoa</taxon>
        <taxon>Arthropoda</taxon>
        <taxon>Chelicerata</taxon>
        <taxon>Arachnida</taxon>
        <taxon>Araneae</taxon>
        <taxon>Araneomorphae</taxon>
        <taxon>Entelegynae</taxon>
        <taxon>Araneoidea</taxon>
        <taxon>Araneidae</taxon>
        <taxon>Caerostris</taxon>
    </lineage>
</organism>
<gene>
    <name evidence="2" type="ORF">CDAR_171851</name>
</gene>
<keyword evidence="1" id="KW-0472">Membrane</keyword>
<comment type="caution">
    <text evidence="2">The sequence shown here is derived from an EMBL/GenBank/DDBJ whole genome shotgun (WGS) entry which is preliminary data.</text>
</comment>
<protein>
    <submittedName>
        <fullName evidence="2">Uncharacterized protein</fullName>
    </submittedName>
</protein>
<keyword evidence="3" id="KW-1185">Reference proteome</keyword>
<evidence type="ECO:0000313" key="2">
    <source>
        <dbReference type="EMBL" id="GIX73638.1"/>
    </source>
</evidence>
<keyword evidence="1" id="KW-0812">Transmembrane</keyword>
<proteinExistence type="predicted"/>
<evidence type="ECO:0000313" key="3">
    <source>
        <dbReference type="Proteomes" id="UP001054837"/>
    </source>
</evidence>
<accession>A0AAV4MPB9</accession>
<dbReference type="Proteomes" id="UP001054837">
    <property type="component" value="Unassembled WGS sequence"/>
</dbReference>
<dbReference type="EMBL" id="BPLQ01000637">
    <property type="protein sequence ID" value="GIX73638.1"/>
    <property type="molecule type" value="Genomic_DNA"/>
</dbReference>
<feature type="transmembrane region" description="Helical" evidence="1">
    <location>
        <begin position="34"/>
        <end position="52"/>
    </location>
</feature>
<reference evidence="2 3" key="1">
    <citation type="submission" date="2021-06" db="EMBL/GenBank/DDBJ databases">
        <title>Caerostris darwini draft genome.</title>
        <authorList>
            <person name="Kono N."/>
            <person name="Arakawa K."/>
        </authorList>
    </citation>
    <scope>NUCLEOTIDE SEQUENCE [LARGE SCALE GENOMIC DNA]</scope>
</reference>